<reference evidence="1 2" key="1">
    <citation type="submission" date="2016-11" db="EMBL/GenBank/DDBJ databases">
        <authorList>
            <person name="Jaros S."/>
            <person name="Januszkiewicz K."/>
            <person name="Wedrychowicz H."/>
        </authorList>
    </citation>
    <scope>NUCLEOTIDE SEQUENCE [LARGE SCALE GENOMIC DNA]</scope>
    <source>
        <strain evidence="1 2">IBRC-M 10683</strain>
    </source>
</reference>
<keyword evidence="1" id="KW-0449">Lipoprotein</keyword>
<evidence type="ECO:0000313" key="2">
    <source>
        <dbReference type="Proteomes" id="UP000183988"/>
    </source>
</evidence>
<gene>
    <name evidence="1" type="ORF">SAMN05216225_102235</name>
</gene>
<accession>A0A1M5I9B0</accession>
<organism evidence="1 2">
    <name type="scientific">Ornithinibacillus halophilus</name>
    <dbReference type="NCBI Taxonomy" id="930117"/>
    <lineage>
        <taxon>Bacteria</taxon>
        <taxon>Bacillati</taxon>
        <taxon>Bacillota</taxon>
        <taxon>Bacilli</taxon>
        <taxon>Bacillales</taxon>
        <taxon>Bacillaceae</taxon>
        <taxon>Ornithinibacillus</taxon>
    </lineage>
</organism>
<dbReference type="STRING" id="930117.SAMN05216225_102235"/>
<keyword evidence="2" id="KW-1185">Reference proteome</keyword>
<sequence>MLYIRITISFLLVIGLLTSCGTEMNNSSGRNSQDIQLTKISTKGNIHDQTAANRAKEILSKNDSVTAVQAVNTSNKMLITIEIPHHERFLLEKKRKELQKKMEKEFPDYKVELSTDKKIILELEDLEKKLREDNISNKKLEKELKHIIKLSKDQA</sequence>
<dbReference type="PROSITE" id="PS51257">
    <property type="entry name" value="PROKAR_LIPOPROTEIN"/>
    <property type="match status" value="1"/>
</dbReference>
<name>A0A1M5I9B0_9BACI</name>
<dbReference type="AlphaFoldDB" id="A0A1M5I9B0"/>
<dbReference type="EMBL" id="FQVW01000022">
    <property type="protein sequence ID" value="SHG24832.1"/>
    <property type="molecule type" value="Genomic_DNA"/>
</dbReference>
<dbReference type="Proteomes" id="UP000183988">
    <property type="component" value="Unassembled WGS sequence"/>
</dbReference>
<dbReference type="InterPro" id="IPR019076">
    <property type="entry name" value="Spore_lipoprot_YhcN/YlaJ-like"/>
</dbReference>
<proteinExistence type="predicted"/>
<protein>
    <submittedName>
        <fullName evidence="1">Sporulation lipoprotein YhcN/YlaJ (Spore_YhcN_YlaJ)</fullName>
    </submittedName>
</protein>
<dbReference type="Pfam" id="PF09580">
    <property type="entry name" value="Spore_YhcN_YlaJ"/>
    <property type="match status" value="1"/>
</dbReference>
<evidence type="ECO:0000313" key="1">
    <source>
        <dbReference type="EMBL" id="SHG24832.1"/>
    </source>
</evidence>